<dbReference type="STRING" id="5888.A0C1H5"/>
<dbReference type="Pfam" id="PF04117">
    <property type="entry name" value="Mpv17_PMP22"/>
    <property type="match status" value="1"/>
</dbReference>
<reference evidence="7 8" key="1">
    <citation type="journal article" date="2006" name="Nature">
        <title>Global trends of whole-genome duplications revealed by the ciliate Paramecium tetraurelia.</title>
        <authorList>
            <consortium name="Genoscope"/>
            <person name="Aury J.-M."/>
            <person name="Jaillon O."/>
            <person name="Duret L."/>
            <person name="Noel B."/>
            <person name="Jubin C."/>
            <person name="Porcel B.M."/>
            <person name="Segurens B."/>
            <person name="Daubin V."/>
            <person name="Anthouard V."/>
            <person name="Aiach N."/>
            <person name="Arnaiz O."/>
            <person name="Billaut A."/>
            <person name="Beisson J."/>
            <person name="Blanc I."/>
            <person name="Bouhouche K."/>
            <person name="Camara F."/>
            <person name="Duharcourt S."/>
            <person name="Guigo R."/>
            <person name="Gogendeau D."/>
            <person name="Katinka M."/>
            <person name="Keller A.-M."/>
            <person name="Kissmehl R."/>
            <person name="Klotz C."/>
            <person name="Koll F."/>
            <person name="Le Moue A."/>
            <person name="Lepere C."/>
            <person name="Malinsky S."/>
            <person name="Nowacki M."/>
            <person name="Nowak J.K."/>
            <person name="Plattner H."/>
            <person name="Poulain J."/>
            <person name="Ruiz F."/>
            <person name="Serrano V."/>
            <person name="Zagulski M."/>
            <person name="Dessen P."/>
            <person name="Betermier M."/>
            <person name="Weissenbach J."/>
            <person name="Scarpelli C."/>
            <person name="Schachter V."/>
            <person name="Sperling L."/>
            <person name="Meyer E."/>
            <person name="Cohen J."/>
            <person name="Wincker P."/>
        </authorList>
    </citation>
    <scope>NUCLEOTIDE SEQUENCE [LARGE SCALE GENOMIC DNA]</scope>
    <source>
        <strain evidence="7 8">Stock d4-2</strain>
    </source>
</reference>
<dbReference type="OMA" id="CYLLCHY"/>
<feature type="transmembrane region" description="Helical" evidence="6">
    <location>
        <begin position="148"/>
        <end position="174"/>
    </location>
</feature>
<evidence type="ECO:0000256" key="3">
    <source>
        <dbReference type="ARBA" id="ARBA00022692"/>
    </source>
</evidence>
<protein>
    <submittedName>
        <fullName evidence="7">Uncharacterized protein</fullName>
    </submittedName>
</protein>
<evidence type="ECO:0000256" key="1">
    <source>
        <dbReference type="ARBA" id="ARBA00004141"/>
    </source>
</evidence>
<dbReference type="GO" id="GO:0005737">
    <property type="term" value="C:cytoplasm"/>
    <property type="evidence" value="ECO:0000318"/>
    <property type="project" value="GO_Central"/>
</dbReference>
<dbReference type="EMBL" id="CT868033">
    <property type="protein sequence ID" value="CAK64642.1"/>
    <property type="molecule type" value="Genomic_DNA"/>
</dbReference>
<dbReference type="GO" id="GO:0016020">
    <property type="term" value="C:membrane"/>
    <property type="evidence" value="ECO:0007669"/>
    <property type="project" value="UniProtKB-SubCell"/>
</dbReference>
<evidence type="ECO:0000256" key="6">
    <source>
        <dbReference type="RuleBase" id="RU363053"/>
    </source>
</evidence>
<evidence type="ECO:0000313" key="7">
    <source>
        <dbReference type="EMBL" id="CAK64642.1"/>
    </source>
</evidence>
<evidence type="ECO:0000313" key="8">
    <source>
        <dbReference type="Proteomes" id="UP000000600"/>
    </source>
</evidence>
<gene>
    <name evidence="7" type="ORF">GSPATT00034118001</name>
</gene>
<dbReference type="Proteomes" id="UP000000600">
    <property type="component" value="Unassembled WGS sequence"/>
</dbReference>
<keyword evidence="8" id="KW-1185">Reference proteome</keyword>
<name>A0C1H5_PARTE</name>
<keyword evidence="4 6" id="KW-1133">Transmembrane helix</keyword>
<evidence type="ECO:0000256" key="2">
    <source>
        <dbReference type="ARBA" id="ARBA00006824"/>
    </source>
</evidence>
<feature type="transmembrane region" description="Helical" evidence="6">
    <location>
        <begin position="218"/>
        <end position="235"/>
    </location>
</feature>
<dbReference type="InterPro" id="IPR007248">
    <property type="entry name" value="Mpv17_PMP22"/>
</dbReference>
<comment type="subcellular location">
    <subcellularLocation>
        <location evidence="1">Membrane</location>
        <topology evidence="1">Multi-pass membrane protein</topology>
    </subcellularLocation>
</comment>
<dbReference type="OrthoDB" id="310747at2759"/>
<keyword evidence="3 6" id="KW-0812">Transmembrane</keyword>
<accession>A0C1H5</accession>
<evidence type="ECO:0000256" key="5">
    <source>
        <dbReference type="ARBA" id="ARBA00023136"/>
    </source>
</evidence>
<dbReference type="InParanoid" id="A0C1H5"/>
<keyword evidence="5 6" id="KW-0472">Membrane</keyword>
<feature type="transmembrane region" description="Helical" evidence="6">
    <location>
        <begin position="64"/>
        <end position="86"/>
    </location>
</feature>
<dbReference type="eggNOG" id="KOG1944">
    <property type="taxonomic scope" value="Eukaryota"/>
</dbReference>
<evidence type="ECO:0000256" key="4">
    <source>
        <dbReference type="ARBA" id="ARBA00022989"/>
    </source>
</evidence>
<dbReference type="PANTHER" id="PTHR11266">
    <property type="entry name" value="PEROXISOMAL MEMBRANE PROTEIN 2, PXMP2 MPV17"/>
    <property type="match status" value="1"/>
</dbReference>
<dbReference type="GeneID" id="5017827"/>
<dbReference type="RefSeq" id="XP_001432039.1">
    <property type="nucleotide sequence ID" value="XM_001432002.1"/>
</dbReference>
<sequence>MLQHNCTFYYTSINSFGEIHFFFVVQKPSSIIQLFQKISYSNTQCNFSQNIIVSSKGIRYRQNLSLQVVIYSCFVGFIVSLGDLTVQTMKPYFDQTTQPHKLELRRLGIAWLMGNVFMGPLFHYNFTYMLPWMVKRLPFNTSTPVRRVFGSVLIDQTVWSCYLLCHYLMIINLLESGSIQKGIEAIQKNFSKVIVTNWQVWPAAQIINFWLIPRPYQVLWVNLVGYFWNIYLSYIQHK</sequence>
<dbReference type="HOGENOM" id="CLU_049109_8_3_1"/>
<feature type="transmembrane region" description="Helical" evidence="6">
    <location>
        <begin position="107"/>
        <end position="128"/>
    </location>
</feature>
<proteinExistence type="inferred from homology"/>
<dbReference type="KEGG" id="ptm:GSPATT00034118001"/>
<organism evidence="7 8">
    <name type="scientific">Paramecium tetraurelia</name>
    <dbReference type="NCBI Taxonomy" id="5888"/>
    <lineage>
        <taxon>Eukaryota</taxon>
        <taxon>Sar</taxon>
        <taxon>Alveolata</taxon>
        <taxon>Ciliophora</taxon>
        <taxon>Intramacronucleata</taxon>
        <taxon>Oligohymenophorea</taxon>
        <taxon>Peniculida</taxon>
        <taxon>Parameciidae</taxon>
        <taxon>Paramecium</taxon>
    </lineage>
</organism>
<dbReference type="AlphaFoldDB" id="A0C1H5"/>
<comment type="similarity">
    <text evidence="2 6">Belongs to the peroxisomal membrane protein PXMP2/4 family.</text>
</comment>
<dbReference type="PANTHER" id="PTHR11266:SF17">
    <property type="entry name" value="PROTEIN MPV17"/>
    <property type="match status" value="1"/>
</dbReference>